<gene>
    <name evidence="2" type="ORF">DN052_02955</name>
</gene>
<protein>
    <recommendedName>
        <fullName evidence="1">Transposase DDE domain-containing protein</fullName>
    </recommendedName>
</protein>
<proteinExistence type="predicted"/>
<dbReference type="Proteomes" id="UP000248886">
    <property type="component" value="Unassembled WGS sequence"/>
</dbReference>
<reference evidence="2 3" key="1">
    <citation type="submission" date="2018-06" db="EMBL/GenBank/DDBJ databases">
        <title>Draft sequence of Acidithiobacillus ferrooxidans CCM 4253.</title>
        <authorList>
            <person name="Moya-Beltran A."/>
            <person name="Castro M."/>
            <person name="Covarrubias P.C."/>
            <person name="Issotta F."/>
            <person name="Janiczek O."/>
            <person name="Mandl M."/>
            <person name="Kucera J."/>
            <person name="Quatrini R."/>
        </authorList>
    </citation>
    <scope>NUCLEOTIDE SEQUENCE [LARGE SCALE GENOMIC DNA]</scope>
    <source>
        <strain evidence="2 3">CCM 4253</strain>
    </source>
</reference>
<comment type="caution">
    <text evidence="2">The sequence shown here is derived from an EMBL/GenBank/DDBJ whole genome shotgun (WGS) entry which is preliminary data.</text>
</comment>
<evidence type="ECO:0000259" key="1">
    <source>
        <dbReference type="Pfam" id="PF13701"/>
    </source>
</evidence>
<sequence length="234" mass="25882">MMISGQGTSPPPCRLQASANLDFIKACEARLPKGHRLAAIRADSASYQADLFNYCEETGRTFAIGGRLDAPTLVAIAAIPESAWTRHADCAVAETVHSMEATHKAFRLIVVRPRHQADLLEEEPQRGEHSENGIKELKIGFGMERMPCGQESANAAFFRIGVIARNLFVLFKHSALDESGQRHRIATVRWRLFQVPGRLIRHAAAWVLKVAATFAEDFANIRARGYATLHELAP</sequence>
<dbReference type="AlphaFoldDB" id="A0A2W1KRV6"/>
<dbReference type="OrthoDB" id="9815173at2"/>
<feature type="domain" description="Transposase DDE" evidence="1">
    <location>
        <begin position="125"/>
        <end position="215"/>
    </location>
</feature>
<accession>A0A2W1KRV6</accession>
<organism evidence="2 3">
    <name type="scientific">Acidithiobacillus ferrooxidans</name>
    <name type="common">Thiobacillus ferrooxidans</name>
    <dbReference type="NCBI Taxonomy" id="920"/>
    <lineage>
        <taxon>Bacteria</taxon>
        <taxon>Pseudomonadati</taxon>
        <taxon>Pseudomonadota</taxon>
        <taxon>Acidithiobacillia</taxon>
        <taxon>Acidithiobacillales</taxon>
        <taxon>Acidithiobacillaceae</taxon>
        <taxon>Acidithiobacillus</taxon>
    </lineage>
</organism>
<evidence type="ECO:0000313" key="2">
    <source>
        <dbReference type="EMBL" id="PZD82031.1"/>
    </source>
</evidence>
<dbReference type="Pfam" id="PF13701">
    <property type="entry name" value="DDE_Tnp_1_4"/>
    <property type="match status" value="1"/>
</dbReference>
<dbReference type="InterPro" id="IPR025668">
    <property type="entry name" value="Tnp_DDE_dom"/>
</dbReference>
<dbReference type="EMBL" id="QKQP01000001">
    <property type="protein sequence ID" value="PZD82031.1"/>
    <property type="molecule type" value="Genomic_DNA"/>
</dbReference>
<name>A0A2W1KRV6_ACIFR</name>
<evidence type="ECO:0000313" key="3">
    <source>
        <dbReference type="Proteomes" id="UP000248886"/>
    </source>
</evidence>